<comment type="caution">
    <text evidence="1">The sequence shown here is derived from an EMBL/GenBank/DDBJ whole genome shotgun (WGS) entry which is preliminary data.</text>
</comment>
<dbReference type="EMBL" id="CM044706">
    <property type="protein sequence ID" value="KAI5657484.1"/>
    <property type="molecule type" value="Genomic_DNA"/>
</dbReference>
<dbReference type="Proteomes" id="UP001060085">
    <property type="component" value="Linkage Group LG06"/>
</dbReference>
<evidence type="ECO:0000313" key="2">
    <source>
        <dbReference type="Proteomes" id="UP001060085"/>
    </source>
</evidence>
<keyword evidence="2" id="KW-1185">Reference proteome</keyword>
<proteinExistence type="predicted"/>
<sequence>MYSECEKVSKRNKELKNRNQFLLDENSKLICENKSLIESLEILKNEKECSNNDFQKLVLENKKLCEKVHSLEKCMVDYDVLKKKITLQVTNHYTLKQWKNMEEIEEKQGNDQEAQNLPQDVIYPKGHSKDEIIGDVSQGVRTRRNLAEETKIRSSSFRTDRPIFPKSKIRQSIFQMNKSKSFCPKIRSSGFRTGHPIFL</sequence>
<protein>
    <submittedName>
        <fullName evidence="1">Uncharacterized protein</fullName>
    </submittedName>
</protein>
<name>A0ACC0AA34_CATRO</name>
<organism evidence="1 2">
    <name type="scientific">Catharanthus roseus</name>
    <name type="common">Madagascar periwinkle</name>
    <name type="synonym">Vinca rosea</name>
    <dbReference type="NCBI Taxonomy" id="4058"/>
    <lineage>
        <taxon>Eukaryota</taxon>
        <taxon>Viridiplantae</taxon>
        <taxon>Streptophyta</taxon>
        <taxon>Embryophyta</taxon>
        <taxon>Tracheophyta</taxon>
        <taxon>Spermatophyta</taxon>
        <taxon>Magnoliopsida</taxon>
        <taxon>eudicotyledons</taxon>
        <taxon>Gunneridae</taxon>
        <taxon>Pentapetalae</taxon>
        <taxon>asterids</taxon>
        <taxon>lamiids</taxon>
        <taxon>Gentianales</taxon>
        <taxon>Apocynaceae</taxon>
        <taxon>Rauvolfioideae</taxon>
        <taxon>Vinceae</taxon>
        <taxon>Catharanthinae</taxon>
        <taxon>Catharanthus</taxon>
    </lineage>
</organism>
<accession>A0ACC0AA34</accession>
<gene>
    <name evidence="1" type="ORF">M9H77_26277</name>
</gene>
<reference evidence="2" key="1">
    <citation type="journal article" date="2023" name="Nat. Plants">
        <title>Single-cell RNA sequencing provides a high-resolution roadmap for understanding the multicellular compartmentation of specialized metabolism.</title>
        <authorList>
            <person name="Sun S."/>
            <person name="Shen X."/>
            <person name="Li Y."/>
            <person name="Li Y."/>
            <person name="Wang S."/>
            <person name="Li R."/>
            <person name="Zhang H."/>
            <person name="Shen G."/>
            <person name="Guo B."/>
            <person name="Wei J."/>
            <person name="Xu J."/>
            <person name="St-Pierre B."/>
            <person name="Chen S."/>
            <person name="Sun C."/>
        </authorList>
    </citation>
    <scope>NUCLEOTIDE SEQUENCE [LARGE SCALE GENOMIC DNA]</scope>
</reference>
<evidence type="ECO:0000313" key="1">
    <source>
        <dbReference type="EMBL" id="KAI5657484.1"/>
    </source>
</evidence>